<evidence type="ECO:0000313" key="5">
    <source>
        <dbReference type="Proteomes" id="UP001387100"/>
    </source>
</evidence>
<feature type="region of interest" description="Disordered" evidence="3">
    <location>
        <begin position="242"/>
        <end position="264"/>
    </location>
</feature>
<reference evidence="4 5" key="1">
    <citation type="journal article" date="2017" name="Int. J. Syst. Evol. Microbiol.">
        <title>Pseudokineococcus basanitobsidens sp. nov., isolated from volcanic rock.</title>
        <authorList>
            <person name="Lee D.W."/>
            <person name="Park M.Y."/>
            <person name="Kim J.J."/>
            <person name="Kim B.S."/>
        </authorList>
    </citation>
    <scope>NUCLEOTIDE SEQUENCE [LARGE SCALE GENOMIC DNA]</scope>
    <source>
        <strain evidence="4 5">DSM 103726</strain>
    </source>
</reference>
<dbReference type="RefSeq" id="WP_339574421.1">
    <property type="nucleotide sequence ID" value="NZ_JBBIAA010000005.1"/>
</dbReference>
<comment type="similarity">
    <text evidence="1">Belongs to the UPF0749 family.</text>
</comment>
<dbReference type="Pfam" id="PF05949">
    <property type="entry name" value="DUF881"/>
    <property type="match status" value="1"/>
</dbReference>
<evidence type="ECO:0000256" key="3">
    <source>
        <dbReference type="SAM" id="MobiDB-lite"/>
    </source>
</evidence>
<proteinExistence type="inferred from homology"/>
<dbReference type="PANTHER" id="PTHR37313:SF2">
    <property type="entry name" value="UPF0749 PROTEIN YLXX"/>
    <property type="match status" value="1"/>
</dbReference>
<keyword evidence="5" id="KW-1185">Reference proteome</keyword>
<dbReference type="PANTHER" id="PTHR37313">
    <property type="entry name" value="UPF0749 PROTEIN RV1825"/>
    <property type="match status" value="1"/>
</dbReference>
<evidence type="ECO:0000313" key="4">
    <source>
        <dbReference type="EMBL" id="MEJ5945037.1"/>
    </source>
</evidence>
<sequence>MSADDGEGGARAAPDRGPRAPLRRLRTALRPRATRGQLLAGLLCAALGFALVVQLRVTQESGLDGLSEPELVRSLDELGDQVQSLELELSDLEQTRRTLESEGDRRQAALRSAQERQESLELLAGTVPAVGPGVRVSVVDPAGGVGRIRLVGVINELRDAGAEVVSVGGVRLVASTDVVDTARGVEVDGRPVTSPFDVLAIGDPARLSATIGIPGGVLDSLENEGATVTVEPREQLRITAVVDPPGAGDLEADPGAAQAEQDDG</sequence>
<dbReference type="InterPro" id="IPR010273">
    <property type="entry name" value="DUF881"/>
</dbReference>
<comment type="caution">
    <text evidence="4">The sequence shown here is derived from an EMBL/GenBank/DDBJ whole genome shotgun (WGS) entry which is preliminary data.</text>
</comment>
<accession>A0ABU8RIW9</accession>
<protein>
    <submittedName>
        <fullName evidence="4">DUF881 domain-containing protein</fullName>
    </submittedName>
</protein>
<evidence type="ECO:0000256" key="2">
    <source>
        <dbReference type="SAM" id="Coils"/>
    </source>
</evidence>
<gene>
    <name evidence="4" type="ORF">WDZ17_06965</name>
</gene>
<keyword evidence="2" id="KW-0175">Coiled coil</keyword>
<name>A0ABU8RIW9_9ACTN</name>
<evidence type="ECO:0000256" key="1">
    <source>
        <dbReference type="ARBA" id="ARBA00009108"/>
    </source>
</evidence>
<feature type="coiled-coil region" evidence="2">
    <location>
        <begin position="75"/>
        <end position="102"/>
    </location>
</feature>
<dbReference type="Proteomes" id="UP001387100">
    <property type="component" value="Unassembled WGS sequence"/>
</dbReference>
<dbReference type="EMBL" id="JBBIAA010000005">
    <property type="protein sequence ID" value="MEJ5945037.1"/>
    <property type="molecule type" value="Genomic_DNA"/>
</dbReference>
<dbReference type="Gene3D" id="3.30.70.1880">
    <property type="entry name" value="Protein of unknown function DUF881"/>
    <property type="match status" value="1"/>
</dbReference>
<feature type="region of interest" description="Disordered" evidence="3">
    <location>
        <begin position="1"/>
        <end position="23"/>
    </location>
</feature>
<organism evidence="4 5">
    <name type="scientific">Pseudokineococcus basanitobsidens</name>
    <dbReference type="NCBI Taxonomy" id="1926649"/>
    <lineage>
        <taxon>Bacteria</taxon>
        <taxon>Bacillati</taxon>
        <taxon>Actinomycetota</taxon>
        <taxon>Actinomycetes</taxon>
        <taxon>Kineosporiales</taxon>
        <taxon>Kineosporiaceae</taxon>
        <taxon>Pseudokineococcus</taxon>
    </lineage>
</organism>